<feature type="domain" description="NodB homology" evidence="5">
    <location>
        <begin position="56"/>
        <end position="296"/>
    </location>
</feature>
<name>A0A0N0MCI3_9HYPH</name>
<dbReference type="InterPro" id="IPR011330">
    <property type="entry name" value="Glyco_hydro/deAcase_b/a-brl"/>
</dbReference>
<dbReference type="Gene3D" id="3.20.20.370">
    <property type="entry name" value="Glycoside hydrolase/deacetylase"/>
    <property type="match status" value="1"/>
</dbReference>
<evidence type="ECO:0000259" key="5">
    <source>
        <dbReference type="PROSITE" id="PS51677"/>
    </source>
</evidence>
<evidence type="ECO:0000256" key="1">
    <source>
        <dbReference type="ARBA" id="ARBA00003236"/>
    </source>
</evidence>
<dbReference type="EMBL" id="LGSZ01000031">
    <property type="protein sequence ID" value="KPH81198.1"/>
    <property type="molecule type" value="Genomic_DNA"/>
</dbReference>
<evidence type="ECO:0000256" key="4">
    <source>
        <dbReference type="ARBA" id="ARBA00032976"/>
    </source>
</evidence>
<dbReference type="GO" id="GO:0016810">
    <property type="term" value="F:hydrolase activity, acting on carbon-nitrogen (but not peptide) bonds"/>
    <property type="evidence" value="ECO:0007669"/>
    <property type="project" value="InterPro"/>
</dbReference>
<dbReference type="RefSeq" id="WP_054208746.1">
    <property type="nucleotide sequence ID" value="NZ_LGSZ01000031.1"/>
</dbReference>
<gene>
    <name evidence="6" type="ORF">AE618_09160</name>
</gene>
<comment type="function">
    <text evidence="1">Is involved in generating a small heat-stable compound (Nod), an acylated oligomer of N-acetylglucosamine, that stimulates mitosis in various plant protoplasts.</text>
</comment>
<dbReference type="PROSITE" id="PS51677">
    <property type="entry name" value="NODB"/>
    <property type="match status" value="1"/>
</dbReference>
<accession>A0A0N0MCI3</accession>
<dbReference type="PANTHER" id="PTHR47561:SF1">
    <property type="entry name" value="POLYSACCHARIDE DEACETYLASE FAMILY PROTEIN (AFU_ORTHOLOGUE AFUA_6G05030)"/>
    <property type="match status" value="1"/>
</dbReference>
<keyword evidence="7" id="KW-1185">Reference proteome</keyword>
<organism evidence="6 7">
    <name type="scientific">Bosea vaviloviae</name>
    <dbReference type="NCBI Taxonomy" id="1526658"/>
    <lineage>
        <taxon>Bacteria</taxon>
        <taxon>Pseudomonadati</taxon>
        <taxon>Pseudomonadota</taxon>
        <taxon>Alphaproteobacteria</taxon>
        <taxon>Hyphomicrobiales</taxon>
        <taxon>Boseaceae</taxon>
        <taxon>Bosea</taxon>
    </lineage>
</organism>
<evidence type="ECO:0000256" key="2">
    <source>
        <dbReference type="ARBA" id="ARBA00010973"/>
    </source>
</evidence>
<evidence type="ECO:0000313" key="6">
    <source>
        <dbReference type="EMBL" id="KPH81198.1"/>
    </source>
</evidence>
<dbReference type="SUPFAM" id="SSF88713">
    <property type="entry name" value="Glycoside hydrolase/deacetylase"/>
    <property type="match status" value="1"/>
</dbReference>
<comment type="caution">
    <text evidence="6">The sequence shown here is derived from an EMBL/GenBank/DDBJ whole genome shotgun (WGS) entry which is preliminary data.</text>
</comment>
<dbReference type="InterPro" id="IPR002509">
    <property type="entry name" value="NODB_dom"/>
</dbReference>
<sequence>MRDKAMTTVFPLRTANLADPAPEYPWPAGKSCALFPAFDVDGETAWLQHDAANTDRLVTLSFGGYEERVGVPKILEHLRSVEIKATFFIPGWIVDVHPAMCEAIVRDGHEIGHHGYLHNRPDPANFAADQEEFEKGMASLKRVLGVVPVGYRAAGGENYDELLAHIRERGILYSSSFRDDIRPYRHRQRDGSAGVIELPINASFDDWLYGLSQRFSPRPMFPSEHVLSIWNGELDQTREWGGLVSMVMHPQVSGRPMRFGIMRDFLARARGFGDVWIATGREIAAHFVAQETVARL</sequence>
<reference evidence="6 7" key="1">
    <citation type="submission" date="2015-07" db="EMBL/GenBank/DDBJ databases">
        <title>Whole genome sequencing of Bosea vaviloviae isolated from cave pool.</title>
        <authorList>
            <person name="Tan N.E.H."/>
            <person name="Lee Y.P."/>
            <person name="Gan H.M."/>
            <person name="Barton H."/>
            <person name="Savka M.A."/>
        </authorList>
    </citation>
    <scope>NUCLEOTIDE SEQUENCE [LARGE SCALE GENOMIC DNA]</scope>
    <source>
        <strain evidence="6 7">SD260</strain>
    </source>
</reference>
<dbReference type="Proteomes" id="UP000037822">
    <property type="component" value="Unassembled WGS sequence"/>
</dbReference>
<dbReference type="CDD" id="cd10938">
    <property type="entry name" value="CE4_HpPgdA_like"/>
    <property type="match status" value="1"/>
</dbReference>
<dbReference type="AlphaFoldDB" id="A0A0N0MCI3"/>
<comment type="similarity">
    <text evidence="2">Belongs to the polysaccharide deacetylase family.</text>
</comment>
<evidence type="ECO:0000313" key="7">
    <source>
        <dbReference type="Proteomes" id="UP000037822"/>
    </source>
</evidence>
<dbReference type="PANTHER" id="PTHR47561">
    <property type="entry name" value="POLYSACCHARIDE DEACETYLASE FAMILY PROTEIN (AFU_ORTHOLOGUE AFUA_6G05030)"/>
    <property type="match status" value="1"/>
</dbReference>
<protein>
    <recommendedName>
        <fullName evidence="3">Chitooligosaccharide deacetylase</fullName>
    </recommendedName>
    <alternativeName>
        <fullName evidence="4">Nodulation protein B</fullName>
    </alternativeName>
</protein>
<dbReference type="PATRIC" id="fig|1526658.3.peg.5320"/>
<dbReference type="GO" id="GO:0005975">
    <property type="term" value="P:carbohydrate metabolic process"/>
    <property type="evidence" value="ECO:0007669"/>
    <property type="project" value="InterPro"/>
</dbReference>
<dbReference type="Pfam" id="PF01522">
    <property type="entry name" value="Polysacc_deac_1"/>
    <property type="match status" value="1"/>
</dbReference>
<dbReference type="InterPro" id="IPR037950">
    <property type="entry name" value="PgdA-like"/>
</dbReference>
<evidence type="ECO:0000256" key="3">
    <source>
        <dbReference type="ARBA" id="ARBA00020071"/>
    </source>
</evidence>
<proteinExistence type="inferred from homology"/>